<name>A0AAI9Z9L2_9PEZI</name>
<keyword evidence="1" id="KW-1133">Transmembrane helix</keyword>
<keyword evidence="1" id="KW-0812">Transmembrane</keyword>
<dbReference type="Proteomes" id="UP001240678">
    <property type="component" value="Unassembled WGS sequence"/>
</dbReference>
<evidence type="ECO:0000313" key="2">
    <source>
        <dbReference type="EMBL" id="KAK1537182.1"/>
    </source>
</evidence>
<protein>
    <submittedName>
        <fullName evidence="2">Uncharacterized protein</fullName>
    </submittedName>
</protein>
<accession>A0AAI9Z9L2</accession>
<dbReference type="EMBL" id="MOOE01000002">
    <property type="protein sequence ID" value="KAK1537182.1"/>
    <property type="molecule type" value="Genomic_DNA"/>
</dbReference>
<evidence type="ECO:0000256" key="1">
    <source>
        <dbReference type="SAM" id="Phobius"/>
    </source>
</evidence>
<comment type="caution">
    <text evidence="2">The sequence shown here is derived from an EMBL/GenBank/DDBJ whole genome shotgun (WGS) entry which is preliminary data.</text>
</comment>
<sequence>MDTPTISIDYYSILYIFFLYSVRIF</sequence>
<feature type="transmembrane region" description="Helical" evidence="1">
    <location>
        <begin position="6"/>
        <end position="22"/>
    </location>
</feature>
<proteinExistence type="predicted"/>
<keyword evidence="1" id="KW-0472">Membrane</keyword>
<reference evidence="2 3" key="1">
    <citation type="submission" date="2016-10" db="EMBL/GenBank/DDBJ databases">
        <title>The genome sequence of Colletotrichum fioriniae PJ7.</title>
        <authorList>
            <person name="Baroncelli R."/>
        </authorList>
    </citation>
    <scope>NUCLEOTIDE SEQUENCE [LARGE SCALE GENOMIC DNA]</scope>
    <source>
        <strain evidence="2 3">IMI 309622</strain>
    </source>
</reference>
<evidence type="ECO:0000313" key="3">
    <source>
        <dbReference type="Proteomes" id="UP001240678"/>
    </source>
</evidence>
<organism evidence="2 3">
    <name type="scientific">Colletotrichum costaricense</name>
    <dbReference type="NCBI Taxonomy" id="1209916"/>
    <lineage>
        <taxon>Eukaryota</taxon>
        <taxon>Fungi</taxon>
        <taxon>Dikarya</taxon>
        <taxon>Ascomycota</taxon>
        <taxon>Pezizomycotina</taxon>
        <taxon>Sordariomycetes</taxon>
        <taxon>Hypocreomycetidae</taxon>
        <taxon>Glomerellales</taxon>
        <taxon>Glomerellaceae</taxon>
        <taxon>Colletotrichum</taxon>
        <taxon>Colletotrichum acutatum species complex</taxon>
    </lineage>
</organism>
<gene>
    <name evidence="2" type="ORF">CCOS01_02502</name>
</gene>
<dbReference type="AlphaFoldDB" id="A0AAI9Z9L2"/>
<keyword evidence="3" id="KW-1185">Reference proteome</keyword>